<proteinExistence type="predicted"/>
<dbReference type="STRING" id="1167632.GCA_000286335_02168"/>
<protein>
    <submittedName>
        <fullName evidence="1">Serine hydrolase family protein</fullName>
    </submittedName>
</protein>
<dbReference type="SUPFAM" id="SSF53474">
    <property type="entry name" value="alpha/beta-Hydrolases"/>
    <property type="match status" value="1"/>
</dbReference>
<dbReference type="AlphaFoldDB" id="A0A2T4PT68"/>
<dbReference type="GeneID" id="64117439"/>
<keyword evidence="4" id="KW-1185">Reference proteome</keyword>
<dbReference type="EMBL" id="PZFK01000013">
    <property type="protein sequence ID" value="PTI29499.1"/>
    <property type="molecule type" value="Genomic_DNA"/>
</dbReference>
<dbReference type="Gene3D" id="3.40.50.1820">
    <property type="entry name" value="alpha/beta hydrolase"/>
    <property type="match status" value="1"/>
</dbReference>
<organism evidence="1 3">
    <name type="scientific">Mammaliicoccus vitulinus</name>
    <dbReference type="NCBI Taxonomy" id="71237"/>
    <lineage>
        <taxon>Bacteria</taxon>
        <taxon>Bacillati</taxon>
        <taxon>Bacillota</taxon>
        <taxon>Bacilli</taxon>
        <taxon>Bacillales</taxon>
        <taxon>Staphylococcaceae</taxon>
        <taxon>Mammaliicoccus</taxon>
    </lineage>
</organism>
<evidence type="ECO:0000313" key="3">
    <source>
        <dbReference type="Proteomes" id="UP000241209"/>
    </source>
</evidence>
<keyword evidence="1" id="KW-0378">Hydrolase</keyword>
<sequence length="186" mass="21405">MDKYLYIAHGYNANSHKHWFKWLTEQFQGVQSKILDFPNASNPVLKDWNETLRNEVDLSSGENVIVAHSLGVVTLLNYLSQYDGDINVKGIILVAGFYEVIPELNKIDEYIQHTDIDFDKLQAQVPNIVSVVATNDRVVPYELSENLSKRLNSKFITINHDGHFCDRDGYTQFPEVAHYVNEIFNQ</sequence>
<dbReference type="Pfam" id="PF06821">
    <property type="entry name" value="Ser_hydrolase"/>
    <property type="match status" value="1"/>
</dbReference>
<dbReference type="InterPro" id="IPR029058">
    <property type="entry name" value="AB_hydrolase_fold"/>
</dbReference>
<dbReference type="EMBL" id="CP069486">
    <property type="protein sequence ID" value="QRO86246.1"/>
    <property type="molecule type" value="Genomic_DNA"/>
</dbReference>
<dbReference type="GO" id="GO:0016787">
    <property type="term" value="F:hydrolase activity"/>
    <property type="evidence" value="ECO:0007669"/>
    <property type="project" value="UniProtKB-KW"/>
</dbReference>
<reference evidence="1" key="2">
    <citation type="submission" date="2018-03" db="EMBL/GenBank/DDBJ databases">
        <authorList>
            <person name="Keele B.F."/>
        </authorList>
    </citation>
    <scope>NUCLEOTIDE SEQUENCE</scope>
    <source>
        <strain evidence="1">SNUC 2204</strain>
    </source>
</reference>
<dbReference type="PANTHER" id="PTHR15394">
    <property type="entry name" value="SERINE HYDROLASE RBBP9"/>
    <property type="match status" value="1"/>
</dbReference>
<evidence type="ECO:0000313" key="1">
    <source>
        <dbReference type="EMBL" id="PTI29499.1"/>
    </source>
</evidence>
<dbReference type="Proteomes" id="UP000241209">
    <property type="component" value="Unassembled WGS sequence"/>
</dbReference>
<gene>
    <name evidence="1" type="ORF">BU072_07475</name>
    <name evidence="2" type="ORF">I6J37_06225</name>
</gene>
<reference evidence="2 4" key="3">
    <citation type="submission" date="2021-02" db="EMBL/GenBank/DDBJ databases">
        <title>FDA dAtabase for Regulatory Grade micrObial Sequences (FDA-ARGOS): Supporting development and validation of Infectious Disease Dx tests.</title>
        <authorList>
            <person name="Sproer C."/>
            <person name="Gronow S."/>
            <person name="Severitt S."/>
            <person name="Schroder I."/>
            <person name="Tallon L."/>
            <person name="Sadzewicz L."/>
            <person name="Zhao X."/>
            <person name="Boylan J."/>
            <person name="Ott S."/>
            <person name="Bowen H."/>
            <person name="Vavikolanu K."/>
            <person name="Mehta A."/>
            <person name="Aluvathingal J."/>
            <person name="Nadendla S."/>
            <person name="Lowell S."/>
            <person name="Myers T."/>
            <person name="Yan Y."/>
            <person name="Sichtig H."/>
        </authorList>
    </citation>
    <scope>NUCLEOTIDE SEQUENCE [LARGE SCALE GENOMIC DNA]</scope>
    <source>
        <strain evidence="2 4">FDAARGOS_1207</strain>
    </source>
</reference>
<name>A0A2T4PT68_9STAP</name>
<dbReference type="Proteomes" id="UP000627155">
    <property type="component" value="Chromosome"/>
</dbReference>
<dbReference type="InterPro" id="IPR010662">
    <property type="entry name" value="RBBP9/YdeN"/>
</dbReference>
<reference evidence="1 3" key="1">
    <citation type="journal article" date="2016" name="Front. Microbiol.">
        <title>Comprehensive Phylogenetic Analysis of Bovine Non-aureus Staphylococci Species Based on Whole-Genome Sequencing.</title>
        <authorList>
            <person name="Naushad S."/>
            <person name="Barkema H.W."/>
            <person name="Luby C."/>
            <person name="Condas L.A."/>
            <person name="Nobrega D.B."/>
            <person name="Carson D.A."/>
            <person name="De Buck J."/>
        </authorList>
    </citation>
    <scope>NUCLEOTIDE SEQUENCE [LARGE SCALE GENOMIC DNA]</scope>
    <source>
        <strain evidence="1 3">SNUC 2204</strain>
    </source>
</reference>
<dbReference type="PANTHER" id="PTHR15394:SF3">
    <property type="entry name" value="SERINE HYDROLASE RBBP9"/>
    <property type="match status" value="1"/>
</dbReference>
<dbReference type="OrthoDB" id="9804993at2"/>
<evidence type="ECO:0000313" key="4">
    <source>
        <dbReference type="Proteomes" id="UP000627155"/>
    </source>
</evidence>
<evidence type="ECO:0000313" key="2">
    <source>
        <dbReference type="EMBL" id="QRO86246.1"/>
    </source>
</evidence>
<accession>A0A2T4PT68</accession>
<dbReference type="RefSeq" id="WP_016912845.1">
    <property type="nucleotide sequence ID" value="NZ_BMDF01000007.1"/>
</dbReference>